<dbReference type="EMBL" id="QWDE01000003">
    <property type="protein sequence ID" value="RFZ82075.1"/>
    <property type="molecule type" value="Genomic_DNA"/>
</dbReference>
<reference evidence="2 3" key="1">
    <citation type="submission" date="2018-08" db="EMBL/GenBank/DDBJ databases">
        <title>Mucilaginibacter terrae sp. nov., isolated from manganese diggings.</title>
        <authorList>
            <person name="Huang Y."/>
            <person name="Zhou Z."/>
        </authorList>
    </citation>
    <scope>NUCLEOTIDE SEQUENCE [LARGE SCALE GENOMIC DNA]</scope>
    <source>
        <strain evidence="2 3">ZH6</strain>
    </source>
</reference>
<dbReference type="AlphaFoldDB" id="A0A3E2NM47"/>
<feature type="domain" description="DUF4397" evidence="1">
    <location>
        <begin position="37"/>
        <end position="148"/>
    </location>
</feature>
<dbReference type="OrthoDB" id="9792011at2"/>
<organism evidence="2 3">
    <name type="scientific">Mucilaginibacter terrenus</name>
    <dbReference type="NCBI Taxonomy" id="2482727"/>
    <lineage>
        <taxon>Bacteria</taxon>
        <taxon>Pseudomonadati</taxon>
        <taxon>Bacteroidota</taxon>
        <taxon>Sphingobacteriia</taxon>
        <taxon>Sphingobacteriales</taxon>
        <taxon>Sphingobacteriaceae</taxon>
        <taxon>Mucilaginibacter</taxon>
    </lineage>
</organism>
<dbReference type="InterPro" id="IPR025510">
    <property type="entry name" value="DUF4397"/>
</dbReference>
<protein>
    <submittedName>
        <fullName evidence="2">DUF4397 domain-containing protein</fullName>
    </submittedName>
</protein>
<keyword evidence="3" id="KW-1185">Reference proteome</keyword>
<proteinExistence type="predicted"/>
<name>A0A3E2NM47_9SPHI</name>
<evidence type="ECO:0000313" key="2">
    <source>
        <dbReference type="EMBL" id="RFZ82075.1"/>
    </source>
</evidence>
<sequence length="225" mass="24565">MNFKAPVFLVWFLMVFVIASCKKNDDAPSQESSLTTSVNVINASADTLNLYSNGSRINTTSSIYPLGSAGYLTVKFGEREYQFKKYGKSEVLFTQTLTLDTSKVYSLFITNQVDKPIFTTLDTLVADTSGRAKIRFVNASPDAGNLDVLIGDTVNFKVRAYQSASVFLPVSTGLKRIRVFKSGSTIPLSDTTRTLVGSRLYTLFSKGLLTGTGGNRFGTGLIVNR</sequence>
<dbReference type="Proteomes" id="UP000260823">
    <property type="component" value="Unassembled WGS sequence"/>
</dbReference>
<dbReference type="PROSITE" id="PS51257">
    <property type="entry name" value="PROKAR_LIPOPROTEIN"/>
    <property type="match status" value="1"/>
</dbReference>
<dbReference type="Pfam" id="PF14344">
    <property type="entry name" value="DUF4397"/>
    <property type="match status" value="1"/>
</dbReference>
<evidence type="ECO:0000313" key="3">
    <source>
        <dbReference type="Proteomes" id="UP000260823"/>
    </source>
</evidence>
<evidence type="ECO:0000259" key="1">
    <source>
        <dbReference type="Pfam" id="PF14344"/>
    </source>
</evidence>
<accession>A0A3E2NM47</accession>
<gene>
    <name evidence="2" type="ORF">DYU05_15710</name>
</gene>
<comment type="caution">
    <text evidence="2">The sequence shown here is derived from an EMBL/GenBank/DDBJ whole genome shotgun (WGS) entry which is preliminary data.</text>
</comment>